<dbReference type="Proteomes" id="UP000036270">
    <property type="component" value="Unassembled WGS sequence"/>
</dbReference>
<dbReference type="STRING" id="67855.RO21_10360"/>
<name>A0A0J5P5C9_9PAST</name>
<dbReference type="RefSeq" id="WP_047977710.1">
    <property type="nucleotide sequence ID" value="NZ_JWIZ01000077.1"/>
</dbReference>
<dbReference type="CDD" id="cd00093">
    <property type="entry name" value="HTH_XRE"/>
    <property type="match status" value="1"/>
</dbReference>
<reference evidence="2 3" key="1">
    <citation type="submission" date="2014-12" db="EMBL/GenBank/DDBJ databases">
        <title>Reclassification of Actinobacillus muris as Muribacter muris.</title>
        <authorList>
            <person name="Christensen H."/>
            <person name="Nicklas W."/>
            <person name="Bisgaard M."/>
        </authorList>
    </citation>
    <scope>NUCLEOTIDE SEQUENCE [LARGE SCALE GENOMIC DNA]</scope>
    <source>
        <strain evidence="2 3">Ackerman80-443D</strain>
    </source>
</reference>
<accession>A0A0J5P5C9</accession>
<dbReference type="InterPro" id="IPR010982">
    <property type="entry name" value="Lambda_DNA-bd_dom_sf"/>
</dbReference>
<feature type="domain" description="HTH cro/C1-type" evidence="1">
    <location>
        <begin position="22"/>
        <end position="63"/>
    </location>
</feature>
<dbReference type="Gene3D" id="1.10.260.40">
    <property type="entry name" value="lambda repressor-like DNA-binding domains"/>
    <property type="match status" value="1"/>
</dbReference>
<dbReference type="EMBL" id="JWIZ01000077">
    <property type="protein sequence ID" value="KMK50689.1"/>
    <property type="molecule type" value="Genomic_DNA"/>
</dbReference>
<dbReference type="Pfam" id="PF07022">
    <property type="entry name" value="Phage_CI_repr"/>
    <property type="match status" value="1"/>
</dbReference>
<protein>
    <recommendedName>
        <fullName evidence="1">HTH cro/C1-type domain-containing protein</fullName>
    </recommendedName>
</protein>
<dbReference type="AlphaFoldDB" id="A0A0J5P5C9"/>
<sequence>MVFNTEAVILRMRQVLSAGNNEELADKLGTSHSTIQKWEEVNAIPFNDLAVIARDTNVTLDWLVYGKSDDGLSVDEEMILTAYRNLPKKQKIEAINYMSKLDSFGATEKKKAVAQNAVLKGDHNFIGGDINIHQG</sequence>
<dbReference type="InterPro" id="IPR001387">
    <property type="entry name" value="Cro/C1-type_HTH"/>
</dbReference>
<dbReference type="SUPFAM" id="SSF47413">
    <property type="entry name" value="lambda repressor-like DNA-binding domains"/>
    <property type="match status" value="1"/>
</dbReference>
<evidence type="ECO:0000313" key="2">
    <source>
        <dbReference type="EMBL" id="KMK50689.1"/>
    </source>
</evidence>
<evidence type="ECO:0000259" key="1">
    <source>
        <dbReference type="PROSITE" id="PS50943"/>
    </source>
</evidence>
<comment type="caution">
    <text evidence="2">The sequence shown here is derived from an EMBL/GenBank/DDBJ whole genome shotgun (WGS) entry which is preliminary data.</text>
</comment>
<dbReference type="PROSITE" id="PS50943">
    <property type="entry name" value="HTH_CROC1"/>
    <property type="match status" value="1"/>
</dbReference>
<organism evidence="2 3">
    <name type="scientific">Muribacter muris</name>
    <dbReference type="NCBI Taxonomy" id="67855"/>
    <lineage>
        <taxon>Bacteria</taxon>
        <taxon>Pseudomonadati</taxon>
        <taxon>Pseudomonadota</taxon>
        <taxon>Gammaproteobacteria</taxon>
        <taxon>Pasteurellales</taxon>
        <taxon>Pasteurellaceae</taxon>
        <taxon>Muribacter</taxon>
    </lineage>
</organism>
<proteinExistence type="predicted"/>
<dbReference type="GO" id="GO:0003677">
    <property type="term" value="F:DNA binding"/>
    <property type="evidence" value="ECO:0007669"/>
    <property type="project" value="InterPro"/>
</dbReference>
<dbReference type="PATRIC" id="fig|67855.3.peg.2195"/>
<gene>
    <name evidence="2" type="ORF">RO21_10360</name>
</gene>
<dbReference type="GO" id="GO:0045892">
    <property type="term" value="P:negative regulation of DNA-templated transcription"/>
    <property type="evidence" value="ECO:0007669"/>
    <property type="project" value="InterPro"/>
</dbReference>
<dbReference type="InterPro" id="IPR010744">
    <property type="entry name" value="Phage_CI_N"/>
</dbReference>
<evidence type="ECO:0000313" key="3">
    <source>
        <dbReference type="Proteomes" id="UP000036270"/>
    </source>
</evidence>
<keyword evidence="3" id="KW-1185">Reference proteome</keyword>